<feature type="transmembrane region" description="Helical" evidence="1">
    <location>
        <begin position="92"/>
        <end position="110"/>
    </location>
</feature>
<dbReference type="HOGENOM" id="CLU_1888431_0_0_1"/>
<reference evidence="3" key="1">
    <citation type="submission" date="2011-08" db="EMBL/GenBank/DDBJ databases">
        <authorList>
            <person name="Rombauts S."/>
        </authorList>
    </citation>
    <scope>NUCLEOTIDE SEQUENCE</scope>
    <source>
        <strain evidence="3">London</strain>
    </source>
</reference>
<reference evidence="2" key="2">
    <citation type="submission" date="2015-06" db="UniProtKB">
        <authorList>
            <consortium name="EnsemblMetazoa"/>
        </authorList>
    </citation>
    <scope>IDENTIFICATION</scope>
</reference>
<evidence type="ECO:0000313" key="2">
    <source>
        <dbReference type="EnsemblMetazoa" id="tetur02g00780.1"/>
    </source>
</evidence>
<dbReference type="PANTHER" id="PTHR20952:SF0">
    <property type="entry name" value="ADP-RIBOSYLATION FACTOR-LIKE PROTEIN 6-INTERACTING PROTEIN 1"/>
    <property type="match status" value="1"/>
</dbReference>
<dbReference type="GO" id="GO:0016020">
    <property type="term" value="C:membrane"/>
    <property type="evidence" value="ECO:0007669"/>
    <property type="project" value="TreeGrafter"/>
</dbReference>
<dbReference type="AlphaFoldDB" id="T1JUF8"/>
<dbReference type="EnsemblMetazoa" id="tetur02g00780.1">
    <property type="protein sequence ID" value="tetur02g00780.1"/>
    <property type="gene ID" value="tetur02g00780"/>
</dbReference>
<sequence length="135" mass="15514">MTTFSIIGLILTIADYVVPIISTHYLEPRFWQDSDEEKYKKIVSQISQGSQTISSFFTYLKDLKSSNSKIFFPILFVSLCLSAWIGNLVNNLFLTFLMVNFIVLLPGLRLHGYIDRAHEQIQGIFAKIFGQKKKD</sequence>
<proteinExistence type="predicted"/>
<name>T1JUF8_TETUR</name>
<keyword evidence="1" id="KW-0812">Transmembrane</keyword>
<keyword evidence="1" id="KW-1133">Transmembrane helix</keyword>
<feature type="transmembrane region" description="Helical" evidence="1">
    <location>
        <begin position="70"/>
        <end position="86"/>
    </location>
</feature>
<accession>T1JUF8</accession>
<keyword evidence="3" id="KW-1185">Reference proteome</keyword>
<evidence type="ECO:0000256" key="1">
    <source>
        <dbReference type="SAM" id="Phobius"/>
    </source>
</evidence>
<evidence type="ECO:0000313" key="3">
    <source>
        <dbReference type="Proteomes" id="UP000015104"/>
    </source>
</evidence>
<organism evidence="2 3">
    <name type="scientific">Tetranychus urticae</name>
    <name type="common">Two-spotted spider mite</name>
    <dbReference type="NCBI Taxonomy" id="32264"/>
    <lineage>
        <taxon>Eukaryota</taxon>
        <taxon>Metazoa</taxon>
        <taxon>Ecdysozoa</taxon>
        <taxon>Arthropoda</taxon>
        <taxon>Chelicerata</taxon>
        <taxon>Arachnida</taxon>
        <taxon>Acari</taxon>
        <taxon>Acariformes</taxon>
        <taxon>Trombidiformes</taxon>
        <taxon>Prostigmata</taxon>
        <taxon>Eleutherengona</taxon>
        <taxon>Raphignathae</taxon>
        <taxon>Tetranychoidea</taxon>
        <taxon>Tetranychidae</taxon>
        <taxon>Tetranychus</taxon>
    </lineage>
</organism>
<dbReference type="EMBL" id="CAEY01000778">
    <property type="status" value="NOT_ANNOTATED_CDS"/>
    <property type="molecule type" value="Genomic_DNA"/>
</dbReference>
<protein>
    <submittedName>
        <fullName evidence="2">Uncharacterized protein</fullName>
    </submittedName>
</protein>
<keyword evidence="1" id="KW-0472">Membrane</keyword>
<dbReference type="InterPro" id="IPR052114">
    <property type="entry name" value="ER_autophagy_membrane_reg"/>
</dbReference>
<dbReference type="PANTHER" id="PTHR20952">
    <property type="entry name" value="ADP-RIBOSYLATION-LIKE FACTOR 6-INTERACTING PROTEIN"/>
    <property type="match status" value="1"/>
</dbReference>
<dbReference type="STRING" id="32264.T1JUF8"/>
<dbReference type="Proteomes" id="UP000015104">
    <property type="component" value="Unassembled WGS sequence"/>
</dbReference>
<feature type="transmembrane region" description="Helical" evidence="1">
    <location>
        <begin position="6"/>
        <end position="26"/>
    </location>
</feature>